<proteinExistence type="predicted"/>
<evidence type="ECO:0000256" key="1">
    <source>
        <dbReference type="SAM" id="MobiDB-lite"/>
    </source>
</evidence>
<evidence type="ECO:0000313" key="2">
    <source>
        <dbReference type="EMBL" id="QHS89412.1"/>
    </source>
</evidence>
<feature type="region of interest" description="Disordered" evidence="1">
    <location>
        <begin position="103"/>
        <end position="128"/>
    </location>
</feature>
<sequence>MSEEEIPWEFLTIGVCYKSSFDYLKRAGMKTPPEDEYLGMLKTAPEKEFKNSGLGGSATSSYYVWSADFLNNGIESKRYQTGDPNNKQMLGFFFKSVSCRDSKMIGGKRNHKQKTRKHRRNRRYSRKK</sequence>
<organism evidence="2">
    <name type="scientific">viral metagenome</name>
    <dbReference type="NCBI Taxonomy" id="1070528"/>
    <lineage>
        <taxon>unclassified sequences</taxon>
        <taxon>metagenomes</taxon>
        <taxon>organismal metagenomes</taxon>
    </lineage>
</organism>
<name>A0A6C0BBP2_9ZZZZ</name>
<protein>
    <submittedName>
        <fullName evidence="2">Uncharacterized protein</fullName>
    </submittedName>
</protein>
<dbReference type="AlphaFoldDB" id="A0A6C0BBP2"/>
<feature type="compositionally biased region" description="Basic residues" evidence="1">
    <location>
        <begin position="106"/>
        <end position="128"/>
    </location>
</feature>
<accession>A0A6C0BBP2</accession>
<reference evidence="2" key="1">
    <citation type="journal article" date="2020" name="Nature">
        <title>Giant virus diversity and host interactions through global metagenomics.</title>
        <authorList>
            <person name="Schulz F."/>
            <person name="Roux S."/>
            <person name="Paez-Espino D."/>
            <person name="Jungbluth S."/>
            <person name="Walsh D.A."/>
            <person name="Denef V.J."/>
            <person name="McMahon K.D."/>
            <person name="Konstantinidis K.T."/>
            <person name="Eloe-Fadrosh E.A."/>
            <person name="Kyrpides N.C."/>
            <person name="Woyke T."/>
        </authorList>
    </citation>
    <scope>NUCLEOTIDE SEQUENCE</scope>
    <source>
        <strain evidence="2">GVMAG-M-3300010158-60</strain>
    </source>
</reference>
<dbReference type="EMBL" id="MN739109">
    <property type="protein sequence ID" value="QHS89412.1"/>
    <property type="molecule type" value="Genomic_DNA"/>
</dbReference>